<evidence type="ECO:0000256" key="7">
    <source>
        <dbReference type="ARBA" id="ARBA00022840"/>
    </source>
</evidence>
<keyword evidence="6 9" id="KW-0418">Kinase</keyword>
<dbReference type="InterPro" id="IPR036393">
    <property type="entry name" value="AceGlu_kinase-like_sf"/>
</dbReference>
<keyword evidence="5 9" id="KW-0547">Nucleotide-binding</keyword>
<keyword evidence="3 9" id="KW-0028">Amino-acid biosynthesis</keyword>
<feature type="domain" description="Aspartate/glutamate/uridylate kinase" evidence="10">
    <location>
        <begin position="24"/>
        <end position="259"/>
    </location>
</feature>
<comment type="catalytic activity">
    <reaction evidence="8 9">
        <text>N-acetyl-L-glutamate + ATP = N-acetyl-L-glutamyl 5-phosphate + ADP</text>
        <dbReference type="Rhea" id="RHEA:14629"/>
        <dbReference type="ChEBI" id="CHEBI:30616"/>
        <dbReference type="ChEBI" id="CHEBI:44337"/>
        <dbReference type="ChEBI" id="CHEBI:57936"/>
        <dbReference type="ChEBI" id="CHEBI:456216"/>
        <dbReference type="EC" id="2.7.2.8"/>
    </reaction>
</comment>
<keyword evidence="7 9" id="KW-0067">ATP-binding</keyword>
<evidence type="ECO:0000259" key="10">
    <source>
        <dbReference type="Pfam" id="PF00696"/>
    </source>
</evidence>
<evidence type="ECO:0000256" key="8">
    <source>
        <dbReference type="ARBA" id="ARBA00048141"/>
    </source>
</evidence>
<keyword evidence="4 9" id="KW-0808">Transferase</keyword>
<comment type="function">
    <text evidence="9">Catalyzes the ATP-dependent phosphorylation of N-acetyl-L-glutamate.</text>
</comment>
<dbReference type="GO" id="GO:0005524">
    <property type="term" value="F:ATP binding"/>
    <property type="evidence" value="ECO:0007669"/>
    <property type="project" value="UniProtKB-UniRule"/>
</dbReference>
<feature type="site" description="Transition state stabilizer" evidence="9">
    <location>
        <position position="241"/>
    </location>
</feature>
<evidence type="ECO:0000256" key="6">
    <source>
        <dbReference type="ARBA" id="ARBA00022777"/>
    </source>
</evidence>
<dbReference type="UniPathway" id="UPA00068">
    <property type="reaction ID" value="UER00107"/>
</dbReference>
<comment type="pathway">
    <text evidence="1 9">Amino-acid biosynthesis; L-arginine biosynthesis; N(2)-acetyl-L-ornithine from L-glutamate: step 2/4.</text>
</comment>
<dbReference type="AlphaFoldDB" id="A0A2J0LE98"/>
<reference evidence="11 12" key="1">
    <citation type="submission" date="2017-09" db="EMBL/GenBank/DDBJ databases">
        <title>Depth-based differentiation of microbial function through sediment-hosted aquifers and enrichment of novel symbionts in the deep terrestrial subsurface.</title>
        <authorList>
            <person name="Probst A.J."/>
            <person name="Ladd B."/>
            <person name="Jarett J.K."/>
            <person name="Geller-Mcgrath D.E."/>
            <person name="Sieber C.M."/>
            <person name="Emerson J.B."/>
            <person name="Anantharaman K."/>
            <person name="Thomas B.C."/>
            <person name="Malmstrom R."/>
            <person name="Stieglmeier M."/>
            <person name="Klingl A."/>
            <person name="Woyke T."/>
            <person name="Ryan C.M."/>
            <person name="Banfield J.F."/>
        </authorList>
    </citation>
    <scope>NUCLEOTIDE SEQUENCE [LARGE SCALE GENOMIC DNA]</scope>
    <source>
        <strain evidence="11">CG12_big_fil_rev_8_21_14_0_65_43_15</strain>
    </source>
</reference>
<proteinExistence type="inferred from homology"/>
<dbReference type="PANTHER" id="PTHR23342:SF0">
    <property type="entry name" value="N-ACETYLGLUTAMATE SYNTHASE, MITOCHONDRIAL"/>
    <property type="match status" value="1"/>
</dbReference>
<dbReference type="FunFam" id="3.40.1160.10:FF:000004">
    <property type="entry name" value="Acetylglutamate kinase"/>
    <property type="match status" value="1"/>
</dbReference>
<comment type="caution">
    <text evidence="11">The sequence shown here is derived from an EMBL/GenBank/DDBJ whole genome shotgun (WGS) entry which is preliminary data.</text>
</comment>
<dbReference type="NCBIfam" id="TIGR00761">
    <property type="entry name" value="argB"/>
    <property type="match status" value="1"/>
</dbReference>
<dbReference type="InterPro" id="IPR001057">
    <property type="entry name" value="Glu/AcGlu_kinase"/>
</dbReference>
<evidence type="ECO:0000313" key="11">
    <source>
        <dbReference type="EMBL" id="PIW66175.1"/>
    </source>
</evidence>
<protein>
    <recommendedName>
        <fullName evidence="9">Acetylglutamate kinase</fullName>
        <ecNumber evidence="9">2.7.2.8</ecNumber>
    </recommendedName>
    <alternativeName>
        <fullName evidence="9">N-acetyl-L-glutamate 5-phosphotransferase</fullName>
    </alternativeName>
    <alternativeName>
        <fullName evidence="9">NAG kinase</fullName>
        <shortName evidence="9">NAGK</shortName>
    </alternativeName>
</protein>
<dbReference type="SUPFAM" id="SSF53633">
    <property type="entry name" value="Carbamate kinase-like"/>
    <property type="match status" value="1"/>
</dbReference>
<dbReference type="InterPro" id="IPR004662">
    <property type="entry name" value="AcgluKinase_fam"/>
</dbReference>
<dbReference type="InterPro" id="IPR037528">
    <property type="entry name" value="ArgB"/>
</dbReference>
<dbReference type="Gene3D" id="3.40.1160.10">
    <property type="entry name" value="Acetylglutamate kinase-like"/>
    <property type="match status" value="1"/>
</dbReference>
<dbReference type="EC" id="2.7.2.8" evidence="9"/>
<evidence type="ECO:0000256" key="5">
    <source>
        <dbReference type="ARBA" id="ARBA00022741"/>
    </source>
</evidence>
<dbReference type="GO" id="GO:0042450">
    <property type="term" value="P:L-arginine biosynthetic process via ornithine"/>
    <property type="evidence" value="ECO:0007669"/>
    <property type="project" value="UniProtKB-UniRule"/>
</dbReference>
<dbReference type="PIRSF" id="PIRSF000728">
    <property type="entry name" value="NAGK"/>
    <property type="match status" value="1"/>
</dbReference>
<keyword evidence="9" id="KW-0963">Cytoplasm</keyword>
<feature type="binding site" evidence="9">
    <location>
        <position position="86"/>
    </location>
    <ligand>
        <name>substrate</name>
    </ligand>
</feature>
<gene>
    <name evidence="9 11" type="primary">argB</name>
    <name evidence="11" type="ORF">COW11_04735</name>
</gene>
<dbReference type="GO" id="GO:0003991">
    <property type="term" value="F:acetylglutamate kinase activity"/>
    <property type="evidence" value="ECO:0007669"/>
    <property type="project" value="UniProtKB-UniRule"/>
</dbReference>
<evidence type="ECO:0000256" key="4">
    <source>
        <dbReference type="ARBA" id="ARBA00022679"/>
    </source>
</evidence>
<evidence type="ECO:0000313" key="12">
    <source>
        <dbReference type="Proteomes" id="UP000231267"/>
    </source>
</evidence>
<dbReference type="InterPro" id="IPR041727">
    <property type="entry name" value="NAGK-C"/>
</dbReference>
<dbReference type="CDD" id="cd04250">
    <property type="entry name" value="AAK_NAGK-C"/>
    <property type="match status" value="1"/>
</dbReference>
<organism evidence="11 12">
    <name type="scientific">Candidatus Taenaricola geysiri</name>
    <dbReference type="NCBI Taxonomy" id="1974752"/>
    <lineage>
        <taxon>Bacteria</taxon>
        <taxon>Pseudomonadati</taxon>
        <taxon>Candidatus Omnitrophota</taxon>
        <taxon>Candidatus Taenaricola</taxon>
    </lineage>
</organism>
<dbReference type="InterPro" id="IPR001048">
    <property type="entry name" value="Asp/Glu/Uridylate_kinase"/>
</dbReference>
<keyword evidence="2 9" id="KW-0055">Arginine biosynthesis</keyword>
<evidence type="ECO:0000256" key="9">
    <source>
        <dbReference type="HAMAP-Rule" id="MF_00082"/>
    </source>
</evidence>
<evidence type="ECO:0000256" key="3">
    <source>
        <dbReference type="ARBA" id="ARBA00022605"/>
    </source>
</evidence>
<dbReference type="Pfam" id="PF00696">
    <property type="entry name" value="AA_kinase"/>
    <property type="match status" value="1"/>
</dbReference>
<sequence>MKDSIKKADILIEAIPYIRAFKDKVVVIKYGGSAMEDIASRQSLLRDIIFMNAVGIKPILIHGGGPAISHKLKQLGKNVKFVNGKRVTDEHTIKIVDRVLSKINKQIAQEIIDLGGSAKRLLAKDNNLVLAKCKNSKLGFVGTPVSINTRFINRVLKKGFIPVISSVGRGYADRRLYNINADDVASFTAKSLKAEKFVLFTNVEGILKDKADQASLLSTMKASQARLLIASGVISEGMIPKVQACVDALKAGVKKAHIIGAYVPHSLLLEIFTKKGAGTEITRE</sequence>
<evidence type="ECO:0000256" key="1">
    <source>
        <dbReference type="ARBA" id="ARBA00004828"/>
    </source>
</evidence>
<feature type="binding site" evidence="9">
    <location>
        <position position="178"/>
    </location>
    <ligand>
        <name>substrate</name>
    </ligand>
</feature>
<comment type="subcellular location">
    <subcellularLocation>
        <location evidence="9">Cytoplasm</location>
    </subcellularLocation>
</comment>
<evidence type="ECO:0000256" key="2">
    <source>
        <dbReference type="ARBA" id="ARBA00022571"/>
    </source>
</evidence>
<name>A0A2J0LE98_9BACT</name>
<dbReference type="Proteomes" id="UP000231267">
    <property type="component" value="Unassembled WGS sequence"/>
</dbReference>
<dbReference type="PRINTS" id="PR00474">
    <property type="entry name" value="GLU5KINASE"/>
</dbReference>
<dbReference type="HAMAP" id="MF_00082">
    <property type="entry name" value="ArgB"/>
    <property type="match status" value="1"/>
</dbReference>
<dbReference type="PANTHER" id="PTHR23342">
    <property type="entry name" value="N-ACETYLGLUTAMATE SYNTHASE"/>
    <property type="match status" value="1"/>
</dbReference>
<dbReference type="EMBL" id="PFGP01000107">
    <property type="protein sequence ID" value="PIW66175.1"/>
    <property type="molecule type" value="Genomic_DNA"/>
</dbReference>
<comment type="similarity">
    <text evidence="9">Belongs to the acetylglutamate kinase family. ArgB subfamily.</text>
</comment>
<accession>A0A2J0LE98</accession>
<dbReference type="GO" id="GO:0005737">
    <property type="term" value="C:cytoplasm"/>
    <property type="evidence" value="ECO:0007669"/>
    <property type="project" value="UniProtKB-SubCell"/>
</dbReference>
<feature type="site" description="Transition state stabilizer" evidence="9">
    <location>
        <position position="29"/>
    </location>
</feature>
<feature type="binding site" evidence="9">
    <location>
        <begin position="64"/>
        <end position="65"/>
    </location>
    <ligand>
        <name>substrate</name>
    </ligand>
</feature>